<organism evidence="2 3">
    <name type="scientific">Tetrahymena thermophila (strain SB210)</name>
    <dbReference type="NCBI Taxonomy" id="312017"/>
    <lineage>
        <taxon>Eukaryota</taxon>
        <taxon>Sar</taxon>
        <taxon>Alveolata</taxon>
        <taxon>Ciliophora</taxon>
        <taxon>Intramacronucleata</taxon>
        <taxon>Oligohymenophorea</taxon>
        <taxon>Hymenostomatida</taxon>
        <taxon>Tetrahymenina</taxon>
        <taxon>Tetrahymenidae</taxon>
        <taxon>Tetrahymena</taxon>
    </lineage>
</organism>
<dbReference type="EMBL" id="GG662245">
    <property type="protein sequence ID" value="EAS07165.1"/>
    <property type="molecule type" value="Genomic_DNA"/>
</dbReference>
<evidence type="ECO:0000256" key="1">
    <source>
        <dbReference type="SAM" id="MobiDB-lite"/>
    </source>
</evidence>
<dbReference type="GeneID" id="7833608"/>
<gene>
    <name evidence="2" type="ORF">TTHERM_00646980</name>
</gene>
<feature type="region of interest" description="Disordered" evidence="1">
    <location>
        <begin position="486"/>
        <end position="506"/>
    </location>
</feature>
<dbReference type="InParanoid" id="I7MB22"/>
<dbReference type="RefSeq" id="XP_001027407.1">
    <property type="nucleotide sequence ID" value="XM_001027407.1"/>
</dbReference>
<dbReference type="HOGENOM" id="CLU_539173_0_0_1"/>
<dbReference type="AlphaFoldDB" id="I7MB22"/>
<name>I7MB22_TETTS</name>
<proteinExistence type="predicted"/>
<accession>I7MB22</accession>
<dbReference type="KEGG" id="tet:TTHERM_00646980"/>
<feature type="compositionally biased region" description="Polar residues" evidence="1">
    <location>
        <begin position="126"/>
        <end position="144"/>
    </location>
</feature>
<dbReference type="Proteomes" id="UP000009168">
    <property type="component" value="Unassembled WGS sequence"/>
</dbReference>
<keyword evidence="3" id="KW-1185">Reference proteome</keyword>
<evidence type="ECO:0000313" key="2">
    <source>
        <dbReference type="EMBL" id="EAS07165.1"/>
    </source>
</evidence>
<reference evidence="3" key="1">
    <citation type="journal article" date="2006" name="PLoS Biol.">
        <title>Macronuclear genome sequence of the ciliate Tetrahymena thermophila, a model eukaryote.</title>
        <authorList>
            <person name="Eisen J.A."/>
            <person name="Coyne R.S."/>
            <person name="Wu M."/>
            <person name="Wu D."/>
            <person name="Thiagarajan M."/>
            <person name="Wortman J.R."/>
            <person name="Badger J.H."/>
            <person name="Ren Q."/>
            <person name="Amedeo P."/>
            <person name="Jones K.M."/>
            <person name="Tallon L.J."/>
            <person name="Delcher A.L."/>
            <person name="Salzberg S.L."/>
            <person name="Silva J.C."/>
            <person name="Haas B.J."/>
            <person name="Majoros W.H."/>
            <person name="Farzad M."/>
            <person name="Carlton J.M."/>
            <person name="Smith R.K. Jr."/>
            <person name="Garg J."/>
            <person name="Pearlman R.E."/>
            <person name="Karrer K.M."/>
            <person name="Sun L."/>
            <person name="Manning G."/>
            <person name="Elde N.C."/>
            <person name="Turkewitz A.P."/>
            <person name="Asai D.J."/>
            <person name="Wilkes D.E."/>
            <person name="Wang Y."/>
            <person name="Cai H."/>
            <person name="Collins K."/>
            <person name="Stewart B.A."/>
            <person name="Lee S.R."/>
            <person name="Wilamowska K."/>
            <person name="Weinberg Z."/>
            <person name="Ruzzo W.L."/>
            <person name="Wloga D."/>
            <person name="Gaertig J."/>
            <person name="Frankel J."/>
            <person name="Tsao C.-C."/>
            <person name="Gorovsky M.A."/>
            <person name="Keeling P.J."/>
            <person name="Waller R.F."/>
            <person name="Patron N.J."/>
            <person name="Cherry J.M."/>
            <person name="Stover N.A."/>
            <person name="Krieger C.J."/>
            <person name="del Toro C."/>
            <person name="Ryder H.F."/>
            <person name="Williamson S.C."/>
            <person name="Barbeau R.A."/>
            <person name="Hamilton E.P."/>
            <person name="Orias E."/>
        </authorList>
    </citation>
    <scope>NUCLEOTIDE SEQUENCE [LARGE SCALE GENOMIC DNA]</scope>
    <source>
        <strain evidence="3">SB210</strain>
    </source>
</reference>
<sequence>MIKKTKEGLKFCDQLIKENQVYQSVSTSTVSLLKANSQSALALCESLSPSKKCIEESSFGCQKVKKVVFQSKDNNQQHNSSIDEIKQQQRNKLIKQFPLPYSEQIPKKVEIQEICNFLRPRASSYEPENQKNNTSFNFPTSQSPKNCSTPNYIDKMVKENGRKLINQFSQMKQKQSLLDKITPRQYAWLTKQNAIQESPQNSKNFHKYAVIVPCQKNEDKQSEFTTKHYNSKNLIRMITSHFNEQSQDHALIAQNYQTNDSSNSLNQLQNKSYQNAKILPSFTFNQKKNQDNINNSIGNEIMITQINQSNAVIEMDQEDAQEEQNKNSQNQLQPNHENQQFKTKLNDPLQPRFLIFSKNLKQHQVELKKQEKEQYCLEKPDIVNTAFVNKLIMSAKHIQKIKGMHIQNQQKIQKLNENIKIKLEEKIEKQREVARPPSREQIEFKTYMKEFDKNKAESQKRKQQIIYDLQVNQERRVIWKNFNVSNLSRSKSPPKQQSNQNKISNS</sequence>
<feature type="region of interest" description="Disordered" evidence="1">
    <location>
        <begin position="124"/>
        <end position="144"/>
    </location>
</feature>
<evidence type="ECO:0000313" key="3">
    <source>
        <dbReference type="Proteomes" id="UP000009168"/>
    </source>
</evidence>
<protein>
    <submittedName>
        <fullName evidence="2">Uncharacterized protein</fullName>
    </submittedName>
</protein>